<comment type="caution">
    <text evidence="1">The sequence shown here is derived from an EMBL/GenBank/DDBJ whole genome shotgun (WGS) entry which is preliminary data.</text>
</comment>
<keyword evidence="2" id="KW-1185">Reference proteome</keyword>
<protein>
    <submittedName>
        <fullName evidence="1">Uncharacterized protein</fullName>
    </submittedName>
</protein>
<accession>A0ACC1WWI1</accession>
<evidence type="ECO:0000313" key="1">
    <source>
        <dbReference type="EMBL" id="KAJ4703516.1"/>
    </source>
</evidence>
<gene>
    <name evidence="1" type="ORF">OWV82_023412</name>
</gene>
<sequence>MDAIAENKSTDSLSFADLVCIKDQQSNPLPTRQLNKQDPEFEFSPATPKSTTHNLNTNSPTDVLMSNSQLQRHALLSQSEHSESKNQPTAESHNPHCVKGSQKGNHKVRNQAKKESTAKGSWFGRKLFQSFVSPCRECHARQPAAKAHTMPQENAK</sequence>
<evidence type="ECO:0000313" key="2">
    <source>
        <dbReference type="Proteomes" id="UP001164539"/>
    </source>
</evidence>
<name>A0ACC1WWI1_MELAZ</name>
<dbReference type="EMBL" id="CM051406">
    <property type="protein sequence ID" value="KAJ4703516.1"/>
    <property type="molecule type" value="Genomic_DNA"/>
</dbReference>
<proteinExistence type="predicted"/>
<dbReference type="Proteomes" id="UP001164539">
    <property type="component" value="Chromosome 13"/>
</dbReference>
<organism evidence="1 2">
    <name type="scientific">Melia azedarach</name>
    <name type="common">Chinaberry tree</name>
    <dbReference type="NCBI Taxonomy" id="155640"/>
    <lineage>
        <taxon>Eukaryota</taxon>
        <taxon>Viridiplantae</taxon>
        <taxon>Streptophyta</taxon>
        <taxon>Embryophyta</taxon>
        <taxon>Tracheophyta</taxon>
        <taxon>Spermatophyta</taxon>
        <taxon>Magnoliopsida</taxon>
        <taxon>eudicotyledons</taxon>
        <taxon>Gunneridae</taxon>
        <taxon>Pentapetalae</taxon>
        <taxon>rosids</taxon>
        <taxon>malvids</taxon>
        <taxon>Sapindales</taxon>
        <taxon>Meliaceae</taxon>
        <taxon>Melia</taxon>
    </lineage>
</organism>
<reference evidence="1 2" key="1">
    <citation type="journal article" date="2023" name="Science">
        <title>Complex scaffold remodeling in plant triterpene biosynthesis.</title>
        <authorList>
            <person name="De La Pena R."/>
            <person name="Hodgson H."/>
            <person name="Liu J.C."/>
            <person name="Stephenson M.J."/>
            <person name="Martin A.C."/>
            <person name="Owen C."/>
            <person name="Harkess A."/>
            <person name="Leebens-Mack J."/>
            <person name="Jimenez L.E."/>
            <person name="Osbourn A."/>
            <person name="Sattely E.S."/>
        </authorList>
    </citation>
    <scope>NUCLEOTIDE SEQUENCE [LARGE SCALE GENOMIC DNA]</scope>
    <source>
        <strain evidence="2">cv. JPN11</strain>
        <tissue evidence="1">Leaf</tissue>
    </source>
</reference>